<keyword evidence="1" id="KW-0812">Transmembrane</keyword>
<dbReference type="RefSeq" id="WP_176008583.1">
    <property type="nucleotide sequence ID" value="NZ_CP041372.2"/>
</dbReference>
<organism evidence="2 3">
    <name type="scientific">Paenalkalicoccus suaedae</name>
    <dbReference type="NCBI Taxonomy" id="2592382"/>
    <lineage>
        <taxon>Bacteria</taxon>
        <taxon>Bacillati</taxon>
        <taxon>Bacillota</taxon>
        <taxon>Bacilli</taxon>
        <taxon>Bacillales</taxon>
        <taxon>Bacillaceae</taxon>
        <taxon>Paenalkalicoccus</taxon>
    </lineage>
</organism>
<evidence type="ECO:0000256" key="1">
    <source>
        <dbReference type="SAM" id="Phobius"/>
    </source>
</evidence>
<feature type="transmembrane region" description="Helical" evidence="1">
    <location>
        <begin position="30"/>
        <end position="50"/>
    </location>
</feature>
<evidence type="ECO:0008006" key="4">
    <source>
        <dbReference type="Google" id="ProtNLM"/>
    </source>
</evidence>
<dbReference type="Proteomes" id="UP000318138">
    <property type="component" value="Chromosome"/>
</dbReference>
<protein>
    <recommendedName>
        <fullName evidence="4">CvpA family protein</fullName>
    </recommendedName>
</protein>
<feature type="transmembrane region" description="Helical" evidence="1">
    <location>
        <begin position="6"/>
        <end position="23"/>
    </location>
</feature>
<keyword evidence="1" id="KW-0472">Membrane</keyword>
<name>A0A859FBX2_9BACI</name>
<gene>
    <name evidence="2" type="ORF">FLK61_27745</name>
</gene>
<reference evidence="3" key="1">
    <citation type="submission" date="2019-07" db="EMBL/GenBank/DDBJ databases">
        <title>Bacillus alkalisoli sp. nov. isolated from saline soil.</title>
        <authorList>
            <person name="Sun J.-Q."/>
            <person name="Xu L."/>
        </authorList>
    </citation>
    <scope>NUCLEOTIDE SEQUENCE [LARGE SCALE GENOMIC DNA]</scope>
    <source>
        <strain evidence="3">M4U3P1</strain>
    </source>
</reference>
<feature type="transmembrane region" description="Helical" evidence="1">
    <location>
        <begin position="89"/>
        <end position="110"/>
    </location>
</feature>
<keyword evidence="1" id="KW-1133">Transmembrane helix</keyword>
<dbReference type="KEGG" id="psua:FLK61_27745"/>
<accession>A0A859FBX2</accession>
<sequence length="568" mass="65142">MLAMIIIILLTALLFLPLELNWWKRKQFRIWIPLRYVLGIMYGVFLFYLGLLDQSITLIITAYLPIVAIWLIIDNTLVFTLVKSFKKRTATIGASLGLLLLVGFAGFWVLQPLFLADAKFDMANGQEVTVEELNPVSEQSMPVVPRSYARYRADIMMGQLDNPAFYNLGETRIQRVNDSLQWVTPIEYDGIFRWVRSNAAPGYIIVSADNPREEPTLELVDMTYVPSAFFHENLERHVRTQFPDLLMLDTTFEIDGEGNPYYIISYGHYTEFRRVADVDGVIIVDPQTGETEQFARDEAPEWVNRIYPPHIAEERNQWFGIYKSGIVNRFFGREGLTEPTRWGADDTVTGVVDQDLQLNWFSDHMRLQTEGQEASRSMVGFTMFDTRTGELSYYRDASGSLNGRTAMDLAERTFRRDDYVAGTPSLYNIYGQYTWLVPLMDRNSVLREIMLVSARDENIYGYGDTKRDAFNAYQLELTSSSDDDAVPGDFTDAAELTGTIERVYKWDREDNVTVRFLIEGDDRIFTINASSSPYSLFMEPGDEITISFVENNEEIQPVEEISIPGIND</sequence>
<proteinExistence type="predicted"/>
<evidence type="ECO:0000313" key="3">
    <source>
        <dbReference type="Proteomes" id="UP000318138"/>
    </source>
</evidence>
<evidence type="ECO:0000313" key="2">
    <source>
        <dbReference type="EMBL" id="QKS70547.1"/>
    </source>
</evidence>
<keyword evidence="3" id="KW-1185">Reference proteome</keyword>
<dbReference type="AlphaFoldDB" id="A0A859FBX2"/>
<dbReference type="EMBL" id="CP041372">
    <property type="protein sequence ID" value="QKS70547.1"/>
    <property type="molecule type" value="Genomic_DNA"/>
</dbReference>
<feature type="transmembrane region" description="Helical" evidence="1">
    <location>
        <begin position="56"/>
        <end position="82"/>
    </location>
</feature>